<protein>
    <recommendedName>
        <fullName evidence="3">MlaB-like STAS domain-containing protein</fullName>
    </recommendedName>
</protein>
<evidence type="ECO:0000256" key="1">
    <source>
        <dbReference type="ARBA" id="ARBA00003787"/>
    </source>
</evidence>
<dbReference type="InterPro" id="IPR003453">
    <property type="entry name" value="ABC_MlaE_roteobac"/>
</dbReference>
<feature type="transmembrane region" description="Helical" evidence="2">
    <location>
        <begin position="195"/>
        <end position="215"/>
    </location>
</feature>
<dbReference type="NCBIfam" id="TIGR00056">
    <property type="entry name" value="MlaE family lipid ABC transporter permease subunit"/>
    <property type="match status" value="1"/>
</dbReference>
<reference evidence="4" key="2">
    <citation type="submission" date="2021-08" db="EMBL/GenBank/DDBJ databases">
        <authorList>
            <person name="Tani A."/>
            <person name="Ola A."/>
            <person name="Ogura Y."/>
            <person name="Katsura K."/>
            <person name="Hayashi T."/>
        </authorList>
    </citation>
    <scope>NUCLEOTIDE SEQUENCE</scope>
    <source>
        <strain evidence="4">DSM 17168</strain>
    </source>
</reference>
<evidence type="ECO:0000313" key="4">
    <source>
        <dbReference type="EMBL" id="GJE03226.1"/>
    </source>
</evidence>
<feature type="transmembrane region" description="Helical" evidence="2">
    <location>
        <begin position="304"/>
        <end position="326"/>
    </location>
</feature>
<sequence>MSTESGVRLVPEDALPAGALPESTLPESASATLVRFRDGVQARLSGRWVAAHAPAVEAAAGQIAGAAREGGRVQIDLSGLARLDTLGAWVLERTRAEIEAAGRAVDYAGALPEHRILLREVAYRETAPAGARRRAGPLDAVAALGAGVRRLGREVVAWVGFLGETVAACLRVLARPRSFRGAALVNQMEQIAFRGAPIIMLIAFLVGCIVTQQGIIQLQRFGAQSYVVNMIGILTLRELGVLLTAIMVAGRSGSAFTAEIGSMRMREEVDALRVMGLDPIEILIVPRILALMLALPLLAFLADLAALAGGALTSLLYGGMSIDAFLSRLQTAVSYRHAAIGLIKAPFMALIIGVIATSEGFAVEGSAESLGRHVTASVVKSIFMVIVLDGVFAIFFAAIDL</sequence>
<dbReference type="SUPFAM" id="SSF52091">
    <property type="entry name" value="SpoIIaa-like"/>
    <property type="match status" value="1"/>
</dbReference>
<dbReference type="InterPro" id="IPR036513">
    <property type="entry name" value="STAS_dom_sf"/>
</dbReference>
<comment type="caution">
    <text evidence="4">The sequence shown here is derived from an EMBL/GenBank/DDBJ whole genome shotgun (WGS) entry which is preliminary data.</text>
</comment>
<feature type="transmembrane region" description="Helical" evidence="2">
    <location>
        <begin position="338"/>
        <end position="358"/>
    </location>
</feature>
<dbReference type="InterPro" id="IPR030802">
    <property type="entry name" value="Permease_MalE"/>
</dbReference>
<keyword evidence="2" id="KW-1133">Transmembrane helix</keyword>
<proteinExistence type="predicted"/>
<dbReference type="EMBL" id="BPQQ01000070">
    <property type="protein sequence ID" value="GJE03226.1"/>
    <property type="molecule type" value="Genomic_DNA"/>
</dbReference>
<keyword evidence="5" id="KW-1185">Reference proteome</keyword>
<comment type="function">
    <text evidence="1">Could be part of an ABC transporter complex.</text>
</comment>
<feature type="transmembrane region" description="Helical" evidence="2">
    <location>
        <begin position="155"/>
        <end position="174"/>
    </location>
</feature>
<gene>
    <name evidence="4" type="ORF">GMJLKIPL_5177</name>
</gene>
<evidence type="ECO:0000256" key="2">
    <source>
        <dbReference type="SAM" id="Phobius"/>
    </source>
</evidence>
<dbReference type="Pfam" id="PF02405">
    <property type="entry name" value="MlaE"/>
    <property type="match status" value="1"/>
</dbReference>
<reference evidence="4" key="1">
    <citation type="journal article" date="2021" name="Front. Microbiol.">
        <title>Comprehensive Comparative Genomics and Phenotyping of Methylobacterium Species.</title>
        <authorList>
            <person name="Alessa O."/>
            <person name="Ogura Y."/>
            <person name="Fujitani Y."/>
            <person name="Takami H."/>
            <person name="Hayashi T."/>
            <person name="Sahin N."/>
            <person name="Tani A."/>
        </authorList>
    </citation>
    <scope>NUCLEOTIDE SEQUENCE</scope>
    <source>
        <strain evidence="4">DSM 17168</strain>
    </source>
</reference>
<feature type="domain" description="MlaB-like STAS" evidence="3">
    <location>
        <begin position="43"/>
        <end position="117"/>
    </location>
</feature>
<dbReference type="InterPro" id="IPR058548">
    <property type="entry name" value="MlaB-like_STAS"/>
</dbReference>
<evidence type="ECO:0000259" key="3">
    <source>
        <dbReference type="Pfam" id="PF13466"/>
    </source>
</evidence>
<accession>A0ABQ4SLP9</accession>
<dbReference type="Proteomes" id="UP001055153">
    <property type="component" value="Unassembled WGS sequence"/>
</dbReference>
<evidence type="ECO:0000313" key="5">
    <source>
        <dbReference type="Proteomes" id="UP001055153"/>
    </source>
</evidence>
<dbReference type="PANTHER" id="PTHR30188:SF3">
    <property type="entry name" value="ABC TRANSPORTER PERMEASE"/>
    <property type="match status" value="1"/>
</dbReference>
<feature type="transmembrane region" description="Helical" evidence="2">
    <location>
        <begin position="227"/>
        <end position="250"/>
    </location>
</feature>
<organism evidence="4 5">
    <name type="scientific">Methylobacterium isbiliense</name>
    <dbReference type="NCBI Taxonomy" id="315478"/>
    <lineage>
        <taxon>Bacteria</taxon>
        <taxon>Pseudomonadati</taxon>
        <taxon>Pseudomonadota</taxon>
        <taxon>Alphaproteobacteria</taxon>
        <taxon>Hyphomicrobiales</taxon>
        <taxon>Methylobacteriaceae</taxon>
        <taxon>Methylobacterium</taxon>
    </lineage>
</organism>
<dbReference type="PANTHER" id="PTHR30188">
    <property type="entry name" value="ABC TRANSPORTER PERMEASE PROTEIN-RELATED"/>
    <property type="match status" value="1"/>
</dbReference>
<dbReference type="Pfam" id="PF13466">
    <property type="entry name" value="STAS_2"/>
    <property type="match status" value="1"/>
</dbReference>
<keyword evidence="2" id="KW-0472">Membrane</keyword>
<feature type="transmembrane region" description="Helical" evidence="2">
    <location>
        <begin position="271"/>
        <end position="298"/>
    </location>
</feature>
<keyword evidence="2" id="KW-0812">Transmembrane</keyword>
<feature type="transmembrane region" description="Helical" evidence="2">
    <location>
        <begin position="378"/>
        <end position="399"/>
    </location>
</feature>
<name>A0ABQ4SLP9_9HYPH</name>